<proteinExistence type="predicted"/>
<evidence type="ECO:0000313" key="6">
    <source>
        <dbReference type="Proteomes" id="UP000075288"/>
    </source>
</evidence>
<dbReference type="InterPro" id="IPR039315">
    <property type="entry name" value="CheW"/>
</dbReference>
<dbReference type="EMBL" id="LRPN01000211">
    <property type="protein sequence ID" value="KWZ76289.1"/>
    <property type="molecule type" value="Genomic_DNA"/>
</dbReference>
<dbReference type="PATRIC" id="fig|1398.22.peg.4047"/>
<evidence type="ECO:0000313" key="4">
    <source>
        <dbReference type="EMBL" id="KYC66103.1"/>
    </source>
</evidence>
<dbReference type="PROSITE" id="PS50851">
    <property type="entry name" value="CHEW"/>
    <property type="match status" value="1"/>
</dbReference>
<evidence type="ECO:0000313" key="3">
    <source>
        <dbReference type="EMBL" id="KYC59720.1"/>
    </source>
</evidence>
<comment type="caution">
    <text evidence="3">The sequence shown here is derived from an EMBL/GenBank/DDBJ whole genome shotgun (WGS) entry which is preliminary data.</text>
</comment>
<gene>
    <name evidence="3" type="ORF">B4098_0094</name>
    <name evidence="4" type="ORF">B4099_0067</name>
    <name evidence="2" type="ORF">HMPREF3213_04042</name>
</gene>
<dbReference type="AlphaFoldDB" id="A0A150JQZ1"/>
<dbReference type="GeneID" id="93260124"/>
<organism evidence="3 6">
    <name type="scientific">Heyndrickxia coagulans</name>
    <name type="common">Weizmannia coagulans</name>
    <dbReference type="NCBI Taxonomy" id="1398"/>
    <lineage>
        <taxon>Bacteria</taxon>
        <taxon>Bacillati</taxon>
        <taxon>Bacillota</taxon>
        <taxon>Bacilli</taxon>
        <taxon>Bacillales</taxon>
        <taxon>Bacillaceae</taxon>
        <taxon>Heyndrickxia</taxon>
    </lineage>
</organism>
<dbReference type="EMBL" id="LQYI01000083">
    <property type="protein sequence ID" value="KYC66103.1"/>
    <property type="molecule type" value="Genomic_DNA"/>
</dbReference>
<sequence>MEKVIVFQLNDKEYALPVTQVLAIEKLQHITRVPLTAPFILGVMNLRGVIIPVIDLKKRFGMEDDTGADTEERKLIIVRFGEIETGLLVDEATDVLDIDEKKVEPEPEVVNAGKEDFISGVANINQRLLLLLDLEKTLTPLQ</sequence>
<dbReference type="Gene3D" id="2.30.30.40">
    <property type="entry name" value="SH3 Domains"/>
    <property type="match status" value="1"/>
</dbReference>
<dbReference type="Proteomes" id="UP000075288">
    <property type="component" value="Unassembled WGS sequence"/>
</dbReference>
<dbReference type="GO" id="GO:0007165">
    <property type="term" value="P:signal transduction"/>
    <property type="evidence" value="ECO:0007669"/>
    <property type="project" value="InterPro"/>
</dbReference>
<name>A0A150JQZ1_HEYCO</name>
<feature type="domain" description="CheW-like" evidence="1">
    <location>
        <begin position="1"/>
        <end position="142"/>
    </location>
</feature>
<evidence type="ECO:0000259" key="1">
    <source>
        <dbReference type="PROSITE" id="PS50851"/>
    </source>
</evidence>
<evidence type="ECO:0000313" key="7">
    <source>
        <dbReference type="Proteomes" id="UP000075304"/>
    </source>
</evidence>
<dbReference type="InterPro" id="IPR002545">
    <property type="entry name" value="CheW-lke_dom"/>
</dbReference>
<dbReference type="Proteomes" id="UP000075304">
    <property type="component" value="Unassembled WGS sequence"/>
</dbReference>
<reference evidence="5" key="2">
    <citation type="submission" date="2016-01" db="EMBL/GenBank/DDBJ databases">
        <authorList>
            <person name="Mitreva M."/>
            <person name="Pepin K.H."/>
            <person name="Mihindukulasuriya K.A."/>
            <person name="Fulton R."/>
            <person name="Fronick C."/>
            <person name="O'Laughlin M."/>
            <person name="Miner T."/>
            <person name="Herter B."/>
            <person name="Rosa B.A."/>
            <person name="Cordes M."/>
            <person name="Tomlinson C."/>
            <person name="Wollam A."/>
            <person name="Palsikar V.B."/>
            <person name="Mardis E.R."/>
            <person name="Wilson R.K."/>
        </authorList>
    </citation>
    <scope>NUCLEOTIDE SEQUENCE [LARGE SCALE GENOMIC DNA]</scope>
    <source>
        <strain evidence="5">GED7749B</strain>
    </source>
</reference>
<dbReference type="Proteomes" id="UP000070376">
    <property type="component" value="Unassembled WGS sequence"/>
</dbReference>
<reference evidence="2" key="3">
    <citation type="submission" date="2016-01" db="EMBL/GenBank/DDBJ databases">
        <authorList>
            <person name="Oliw E.H."/>
        </authorList>
    </citation>
    <scope>NUCLEOTIDE SEQUENCE [LARGE SCALE GENOMIC DNA]</scope>
    <source>
        <strain evidence="2">GED7749B</strain>
    </source>
</reference>
<dbReference type="InterPro" id="IPR036061">
    <property type="entry name" value="CheW-like_dom_sf"/>
</dbReference>
<dbReference type="Gene3D" id="2.40.50.180">
    <property type="entry name" value="CheA-289, Domain 4"/>
    <property type="match status" value="1"/>
</dbReference>
<dbReference type="Pfam" id="PF01584">
    <property type="entry name" value="CheW"/>
    <property type="match status" value="1"/>
</dbReference>
<evidence type="ECO:0000313" key="5">
    <source>
        <dbReference type="Proteomes" id="UP000070376"/>
    </source>
</evidence>
<dbReference type="GO" id="GO:0006935">
    <property type="term" value="P:chemotaxis"/>
    <property type="evidence" value="ECO:0007669"/>
    <property type="project" value="InterPro"/>
</dbReference>
<protein>
    <submittedName>
        <fullName evidence="2">Putative chemotaxis protein CheW</fullName>
    </submittedName>
</protein>
<dbReference type="RefSeq" id="WP_019721099.1">
    <property type="nucleotide sequence ID" value="NZ_CABJCT010000005.1"/>
</dbReference>
<dbReference type="SUPFAM" id="SSF50341">
    <property type="entry name" value="CheW-like"/>
    <property type="match status" value="1"/>
</dbReference>
<dbReference type="SMART" id="SM00260">
    <property type="entry name" value="CheW"/>
    <property type="match status" value="1"/>
</dbReference>
<reference evidence="6 7" key="1">
    <citation type="submission" date="2016-01" db="EMBL/GenBank/DDBJ databases">
        <title>Genome Sequences of Twelve Sporeforming Bacillus Species Isolated from Foods.</title>
        <authorList>
            <person name="Berendsen E.M."/>
            <person name="Wells-Bennik M.H."/>
            <person name="Krawcyk A.O."/>
            <person name="De Jong A."/>
            <person name="Holsappel S."/>
            <person name="Eijlander R.T."/>
            <person name="Kuipers O.P."/>
        </authorList>
    </citation>
    <scope>NUCLEOTIDE SEQUENCE [LARGE SCALE GENOMIC DNA]</scope>
    <source>
        <strain evidence="3 6">B4098</strain>
        <strain evidence="4 7">B4099</strain>
    </source>
</reference>
<dbReference type="EMBL" id="LQYG01000107">
    <property type="protein sequence ID" value="KYC59720.1"/>
    <property type="molecule type" value="Genomic_DNA"/>
</dbReference>
<dbReference type="PANTHER" id="PTHR22617:SF23">
    <property type="entry name" value="CHEMOTAXIS PROTEIN CHEW"/>
    <property type="match status" value="1"/>
</dbReference>
<evidence type="ECO:0000313" key="2">
    <source>
        <dbReference type="EMBL" id="KWZ76289.1"/>
    </source>
</evidence>
<dbReference type="PANTHER" id="PTHR22617">
    <property type="entry name" value="CHEMOTAXIS SENSOR HISTIDINE KINASE-RELATED"/>
    <property type="match status" value="1"/>
</dbReference>
<accession>A0A150JQZ1</accession>
<dbReference type="GO" id="GO:0005829">
    <property type="term" value="C:cytosol"/>
    <property type="evidence" value="ECO:0007669"/>
    <property type="project" value="TreeGrafter"/>
</dbReference>